<dbReference type="GO" id="GO:0016887">
    <property type="term" value="F:ATP hydrolysis activity"/>
    <property type="evidence" value="ECO:0007669"/>
    <property type="project" value="InterPro"/>
</dbReference>
<reference evidence="7" key="3">
    <citation type="submission" date="2015-08" db="EMBL/GenBank/DDBJ databases">
        <title>Draft Genome Sequence of a Heterotrophic Facultative Anaerobic Bacterium Ardenticatena maritima Strain 110S.</title>
        <authorList>
            <person name="Kawaichi S."/>
            <person name="Yoshida T."/>
            <person name="Sako Y."/>
            <person name="Nakamura R."/>
        </authorList>
    </citation>
    <scope>NUCLEOTIDE SEQUENCE [LARGE SCALE GENOMIC DNA]</scope>
    <source>
        <strain evidence="7">110S</strain>
    </source>
</reference>
<dbReference type="CDD" id="cd16917">
    <property type="entry name" value="HATPase_UhpB-NarQ-NarX-like"/>
    <property type="match status" value="1"/>
</dbReference>
<dbReference type="SMART" id="SM00387">
    <property type="entry name" value="HATPase_c"/>
    <property type="match status" value="1"/>
</dbReference>
<feature type="domain" description="ABC transporter" evidence="4">
    <location>
        <begin position="6"/>
        <end position="246"/>
    </location>
</feature>
<dbReference type="OrthoDB" id="138173at2"/>
<dbReference type="InterPro" id="IPR003594">
    <property type="entry name" value="HATPase_dom"/>
</dbReference>
<dbReference type="InterPro" id="IPR027417">
    <property type="entry name" value="P-loop_NTPase"/>
</dbReference>
<dbReference type="SUPFAM" id="SSF52540">
    <property type="entry name" value="P-loop containing nucleoside triphosphate hydrolases"/>
    <property type="match status" value="1"/>
</dbReference>
<dbReference type="Pfam" id="PF07730">
    <property type="entry name" value="HisKA_3"/>
    <property type="match status" value="1"/>
</dbReference>
<reference evidence="5 7" key="1">
    <citation type="journal article" date="2015" name="Genome Announc.">
        <title>Draft Genome Sequence of a Heterotrophic Facultative Anaerobic Thermophilic Bacterium, Ardenticatena maritima Strain 110ST.</title>
        <authorList>
            <person name="Kawaichi S."/>
            <person name="Yoshida T."/>
            <person name="Sako Y."/>
            <person name="Nakamura R."/>
        </authorList>
    </citation>
    <scope>NUCLEOTIDE SEQUENCE [LARGE SCALE GENOMIC DNA]</scope>
    <source>
        <strain evidence="5 7">110S</strain>
    </source>
</reference>
<dbReference type="PANTHER" id="PTHR43790">
    <property type="entry name" value="CARBOHYDRATE TRANSPORT ATP-BINDING PROTEIN MG119-RELATED"/>
    <property type="match status" value="1"/>
</dbReference>
<dbReference type="EMBL" id="BBZA01000076">
    <property type="protein sequence ID" value="GAP62695.1"/>
    <property type="molecule type" value="Genomic_DNA"/>
</dbReference>
<evidence type="ECO:0000313" key="7">
    <source>
        <dbReference type="Proteomes" id="UP000037784"/>
    </source>
</evidence>
<keyword evidence="6" id="KW-0418">Kinase</keyword>
<keyword evidence="3" id="KW-0175">Coiled coil</keyword>
<dbReference type="Gene3D" id="3.30.565.10">
    <property type="entry name" value="Histidine kinase-like ATPase, C-terminal domain"/>
    <property type="match status" value="1"/>
</dbReference>
<organism evidence="5 7">
    <name type="scientific">Ardenticatena maritima</name>
    <dbReference type="NCBI Taxonomy" id="872965"/>
    <lineage>
        <taxon>Bacteria</taxon>
        <taxon>Bacillati</taxon>
        <taxon>Chloroflexota</taxon>
        <taxon>Ardenticatenia</taxon>
        <taxon>Ardenticatenales</taxon>
        <taxon>Ardenticatenaceae</taxon>
        <taxon>Ardenticatena</taxon>
    </lineage>
</organism>
<dbReference type="GO" id="GO:0016020">
    <property type="term" value="C:membrane"/>
    <property type="evidence" value="ECO:0007669"/>
    <property type="project" value="InterPro"/>
</dbReference>
<dbReference type="InterPro" id="IPR003593">
    <property type="entry name" value="AAA+_ATPase"/>
</dbReference>
<feature type="coiled-coil region" evidence="3">
    <location>
        <begin position="289"/>
        <end position="327"/>
    </location>
</feature>
<dbReference type="InterPro" id="IPR003439">
    <property type="entry name" value="ABC_transporter-like_ATP-bd"/>
</dbReference>
<sequence length="541" mass="60918">MREPILRVHALTKTFGSLAALRRVSFDVYPGEVVGIAGRSGAGKSVLADILAGVSAPTSGTLLFDGRPLTFPFQAPALGIEVLFEEPFVVDSLDVLSNIFLGREAGRRARLWLFRLPNRWEMHARAREVLARLGVVFPSLDEPVVNLSSEQRQLLVIARALLEPARLVYIDEATRVLSYTYQQRLLQLVQEWQRQGAAVLFASKNLEHLFAVTDRIITLREGEVVAEHRTDETTREEIVAEMVGAPRKDELTPAIWALDSYYQARAQAEQLRHKQMLLEQNLAAQGTLNQQLVEQLARQIEALDEANAALQAAQRRLLTEREEERKRLARELHDQIIQDLLSLNYQLEELDEHVDNPAYVIAELEDIRQGIRFMVEELRRICSNLRPPTIDSLGLRAALHSYAREWSQRTGILVKLAISEDVARLPEHIELSIFRIVQESLSNVRKHADATEVHITLVHNSPRTILLTIADNGQGLPEDFDLSALARDGHFGLLGMSERVALLGGRLKLTNVPEGGLRIEVELPHPRVAPRRRSLIAEEEG</sequence>
<dbReference type="Gene3D" id="1.20.5.1930">
    <property type="match status" value="1"/>
</dbReference>
<dbReference type="GO" id="GO:0000155">
    <property type="term" value="F:phosphorelay sensor kinase activity"/>
    <property type="evidence" value="ECO:0007669"/>
    <property type="project" value="InterPro"/>
</dbReference>
<name>A0A0M8K6D2_9CHLR</name>
<dbReference type="GO" id="GO:0005524">
    <property type="term" value="F:ATP binding"/>
    <property type="evidence" value="ECO:0007669"/>
    <property type="project" value="UniProtKB-KW"/>
</dbReference>
<dbReference type="InterPro" id="IPR050107">
    <property type="entry name" value="ABC_carbohydrate_import_ATPase"/>
</dbReference>
<evidence type="ECO:0000256" key="1">
    <source>
        <dbReference type="ARBA" id="ARBA00022741"/>
    </source>
</evidence>
<keyword evidence="6" id="KW-0808">Transferase</keyword>
<dbReference type="Pfam" id="PF00005">
    <property type="entry name" value="ABC_tran"/>
    <property type="match status" value="1"/>
</dbReference>
<dbReference type="InParanoid" id="A0A0M8K6D2"/>
<dbReference type="AlphaFoldDB" id="A0A0M8K6D2"/>
<evidence type="ECO:0000256" key="3">
    <source>
        <dbReference type="SAM" id="Coils"/>
    </source>
</evidence>
<evidence type="ECO:0000259" key="4">
    <source>
        <dbReference type="PROSITE" id="PS50893"/>
    </source>
</evidence>
<dbReference type="InterPro" id="IPR011712">
    <property type="entry name" value="Sig_transdc_His_kin_sub3_dim/P"/>
</dbReference>
<dbReference type="Gene3D" id="3.40.50.300">
    <property type="entry name" value="P-loop containing nucleotide triphosphate hydrolases"/>
    <property type="match status" value="1"/>
</dbReference>
<dbReference type="Proteomes" id="UP000050502">
    <property type="component" value="Unassembled WGS sequence"/>
</dbReference>
<dbReference type="PATRIC" id="fig|872965.6.peg.2957"/>
<keyword evidence="7" id="KW-1185">Reference proteome</keyword>
<dbReference type="GO" id="GO:0046983">
    <property type="term" value="F:protein dimerization activity"/>
    <property type="evidence" value="ECO:0007669"/>
    <property type="project" value="InterPro"/>
</dbReference>
<comment type="caution">
    <text evidence="5">The sequence shown here is derived from an EMBL/GenBank/DDBJ whole genome shotgun (WGS) entry which is preliminary data.</text>
</comment>
<reference evidence="6 8" key="2">
    <citation type="submission" date="2015-07" db="EMBL/GenBank/DDBJ databases">
        <title>Whole genome sequence of Ardenticatena maritima DSM 23922.</title>
        <authorList>
            <person name="Hemp J."/>
            <person name="Ward L.M."/>
            <person name="Pace L.A."/>
            <person name="Fischer W.W."/>
        </authorList>
    </citation>
    <scope>NUCLEOTIDE SEQUENCE [LARGE SCALE GENOMIC DNA]</scope>
    <source>
        <strain evidence="6 8">110S</strain>
    </source>
</reference>
<dbReference type="SMART" id="SM00382">
    <property type="entry name" value="AAA"/>
    <property type="match status" value="1"/>
</dbReference>
<gene>
    <name evidence="5" type="ORF">ARMA_1118</name>
    <name evidence="6" type="ORF">SE16_12465</name>
</gene>
<dbReference type="InterPro" id="IPR036890">
    <property type="entry name" value="HATPase_C_sf"/>
</dbReference>
<accession>A0A0M8K6D2</accession>
<evidence type="ECO:0000256" key="2">
    <source>
        <dbReference type="ARBA" id="ARBA00022840"/>
    </source>
</evidence>
<keyword evidence="2" id="KW-0067">ATP-binding</keyword>
<protein>
    <submittedName>
        <fullName evidence="6">Histidine kinase</fullName>
    </submittedName>
</protein>
<dbReference type="EMBL" id="LGKN01000006">
    <property type="protein sequence ID" value="KPL87294.1"/>
    <property type="molecule type" value="Genomic_DNA"/>
</dbReference>
<dbReference type="SUPFAM" id="SSF55874">
    <property type="entry name" value="ATPase domain of HSP90 chaperone/DNA topoisomerase II/histidine kinase"/>
    <property type="match status" value="1"/>
</dbReference>
<proteinExistence type="predicted"/>
<dbReference type="STRING" id="872965.SE16_12465"/>
<dbReference type="Pfam" id="PF02518">
    <property type="entry name" value="HATPase_c"/>
    <property type="match status" value="1"/>
</dbReference>
<evidence type="ECO:0000313" key="6">
    <source>
        <dbReference type="EMBL" id="KPL87294.1"/>
    </source>
</evidence>
<evidence type="ECO:0000313" key="8">
    <source>
        <dbReference type="Proteomes" id="UP000050502"/>
    </source>
</evidence>
<dbReference type="Proteomes" id="UP000037784">
    <property type="component" value="Unassembled WGS sequence"/>
</dbReference>
<dbReference type="PROSITE" id="PS50893">
    <property type="entry name" value="ABC_TRANSPORTER_2"/>
    <property type="match status" value="1"/>
</dbReference>
<dbReference type="PANTHER" id="PTHR43790:SF8">
    <property type="entry name" value="SUGAR ABC TRANSPORTER ATP-BINDING PROTEIN"/>
    <property type="match status" value="1"/>
</dbReference>
<dbReference type="RefSeq" id="WP_054492595.1">
    <property type="nucleotide sequence ID" value="NZ_BBZA01000076.1"/>
</dbReference>
<keyword evidence="1" id="KW-0547">Nucleotide-binding</keyword>
<evidence type="ECO:0000313" key="5">
    <source>
        <dbReference type="EMBL" id="GAP62695.1"/>
    </source>
</evidence>